<dbReference type="STRING" id="1392250.A0A2I2GGX8"/>
<accession>A0A2I2GGX8</accession>
<reference evidence="1 2" key="1">
    <citation type="submission" date="2016-12" db="EMBL/GenBank/DDBJ databases">
        <title>The genomes of Aspergillus section Nigri reveals drivers in fungal speciation.</title>
        <authorList>
            <consortium name="DOE Joint Genome Institute"/>
            <person name="Vesth T.C."/>
            <person name="Nybo J."/>
            <person name="Theobald S."/>
            <person name="Brandl J."/>
            <person name="Frisvad J.C."/>
            <person name="Nielsen K.F."/>
            <person name="Lyhne E.K."/>
            <person name="Kogle M.E."/>
            <person name="Kuo A."/>
            <person name="Riley R."/>
            <person name="Clum A."/>
            <person name="Nolan M."/>
            <person name="Lipzen A."/>
            <person name="Salamov A."/>
            <person name="Henrissat B."/>
            <person name="Wiebenga A."/>
            <person name="De Vries R.P."/>
            <person name="Grigoriev I.V."/>
            <person name="Mortensen U.H."/>
            <person name="Andersen M.R."/>
            <person name="Baker S.E."/>
        </authorList>
    </citation>
    <scope>NUCLEOTIDE SEQUENCE [LARGE SCALE GENOMIC DNA]</scope>
    <source>
        <strain evidence="1 2">IBT 23096</strain>
    </source>
</reference>
<dbReference type="GeneID" id="36555178"/>
<gene>
    <name evidence="1" type="ORF">P170DRAFT_422996</name>
</gene>
<dbReference type="Proteomes" id="UP000234275">
    <property type="component" value="Unassembled WGS sequence"/>
</dbReference>
<evidence type="ECO:0000313" key="2">
    <source>
        <dbReference type="Proteomes" id="UP000234275"/>
    </source>
</evidence>
<dbReference type="RefSeq" id="XP_024707389.1">
    <property type="nucleotide sequence ID" value="XM_024847479.1"/>
</dbReference>
<keyword evidence="2" id="KW-1185">Reference proteome</keyword>
<dbReference type="EMBL" id="MSFO01000002">
    <property type="protein sequence ID" value="PLB52087.1"/>
    <property type="molecule type" value="Genomic_DNA"/>
</dbReference>
<dbReference type="OrthoDB" id="4177740at2759"/>
<sequence length="208" mass="23584">MRTNCLKHAIILARDQKAISHPHCLYLFQSLGHGMPTESTFPISQFARRFWAYADLSFSVPSPFLLGGSIGCGATCVQVTLEAAWENGHPSHPHVTMMIYRRFNGPEGSMLHSELVPIISAMRSRAYQPKVKEHEMDDLFEGKPFADKPRVFPKEKRFPVLLLSFVGPQHARIFYAYVEDGNKLIIRQRLADAPVELFARFPVGRPSF</sequence>
<evidence type="ECO:0000313" key="1">
    <source>
        <dbReference type="EMBL" id="PLB52087.1"/>
    </source>
</evidence>
<protein>
    <submittedName>
        <fullName evidence="1">Uncharacterized protein</fullName>
    </submittedName>
</protein>
<organism evidence="1 2">
    <name type="scientific">Aspergillus steynii IBT 23096</name>
    <dbReference type="NCBI Taxonomy" id="1392250"/>
    <lineage>
        <taxon>Eukaryota</taxon>
        <taxon>Fungi</taxon>
        <taxon>Dikarya</taxon>
        <taxon>Ascomycota</taxon>
        <taxon>Pezizomycotina</taxon>
        <taxon>Eurotiomycetes</taxon>
        <taxon>Eurotiomycetidae</taxon>
        <taxon>Eurotiales</taxon>
        <taxon>Aspergillaceae</taxon>
        <taxon>Aspergillus</taxon>
        <taxon>Aspergillus subgen. Circumdati</taxon>
    </lineage>
</organism>
<name>A0A2I2GGX8_9EURO</name>
<dbReference type="AlphaFoldDB" id="A0A2I2GGX8"/>
<comment type="caution">
    <text evidence="1">The sequence shown here is derived from an EMBL/GenBank/DDBJ whole genome shotgun (WGS) entry which is preliminary data.</text>
</comment>
<dbReference type="VEuPathDB" id="FungiDB:P170DRAFT_422996"/>
<proteinExistence type="predicted"/>